<dbReference type="InterPro" id="IPR007560">
    <property type="entry name" value="Restrct_endonuc_IV_Mrr"/>
</dbReference>
<feature type="domain" description="Restriction endonuclease type IV Mrr" evidence="1">
    <location>
        <begin position="39"/>
        <end position="113"/>
    </location>
</feature>
<dbReference type="RefSeq" id="WP_004086688.1">
    <property type="nucleotide sequence ID" value="NZ_JAERIZ010000026.1"/>
</dbReference>
<sequence>MEFLFIIFVVSIAFLLLYKPKRKKLAKSRSYVVDYAAINKQKGDDYERQIGRFYQQQGYKVYFKGIKEGRRDQGIDLIAYKGREAILIQCKNWENTQVKQEHLRIFLGDCTAYLEQNQKIFAKKNVSRVFVTSCENLDYGVKKFLEENSMEYRIIPYERV</sequence>
<dbReference type="GO" id="GO:0004519">
    <property type="term" value="F:endonuclease activity"/>
    <property type="evidence" value="ECO:0007669"/>
    <property type="project" value="InterPro"/>
</dbReference>
<evidence type="ECO:0000313" key="3">
    <source>
        <dbReference type="Proteomes" id="UP000029870"/>
    </source>
</evidence>
<accession>A0A6D2C3L9</accession>
<reference evidence="2 3" key="1">
    <citation type="journal article" date="2014" name="Genome Announc.">
        <title>Draft genome sequences of eight enterohepatic helicobacter species isolated from both laboratory and wild rodents.</title>
        <authorList>
            <person name="Sheh A."/>
            <person name="Shen Z."/>
            <person name="Fox J.G."/>
        </authorList>
    </citation>
    <scope>NUCLEOTIDE SEQUENCE [LARGE SCALE GENOMIC DNA]</scope>
    <source>
        <strain evidence="2 3">Missouri</strain>
    </source>
</reference>
<evidence type="ECO:0000259" key="1">
    <source>
        <dbReference type="Pfam" id="PF04471"/>
    </source>
</evidence>
<dbReference type="InterPro" id="IPR011856">
    <property type="entry name" value="tRNA_endonuc-like_dom_sf"/>
</dbReference>
<dbReference type="GO" id="GO:0009307">
    <property type="term" value="P:DNA restriction-modification system"/>
    <property type="evidence" value="ECO:0007669"/>
    <property type="project" value="InterPro"/>
</dbReference>
<dbReference type="SUPFAM" id="SSF52980">
    <property type="entry name" value="Restriction endonuclease-like"/>
    <property type="match status" value="1"/>
</dbReference>
<dbReference type="InterPro" id="IPR011335">
    <property type="entry name" value="Restrct_endonuc-II-like"/>
</dbReference>
<organism evidence="2 3">
    <name type="scientific">Helicobacter bilis</name>
    <dbReference type="NCBI Taxonomy" id="37372"/>
    <lineage>
        <taxon>Bacteria</taxon>
        <taxon>Pseudomonadati</taxon>
        <taxon>Campylobacterota</taxon>
        <taxon>Epsilonproteobacteria</taxon>
        <taxon>Campylobacterales</taxon>
        <taxon>Helicobacteraceae</taxon>
        <taxon>Helicobacter</taxon>
    </lineage>
</organism>
<protein>
    <recommendedName>
        <fullName evidence="1">Restriction endonuclease type IV Mrr domain-containing protein</fullName>
    </recommendedName>
</protein>
<dbReference type="Gene3D" id="3.40.1350.10">
    <property type="match status" value="1"/>
</dbReference>
<name>A0A6D2C3L9_9HELI</name>
<dbReference type="Pfam" id="PF04471">
    <property type="entry name" value="Mrr_cat"/>
    <property type="match status" value="1"/>
</dbReference>
<comment type="caution">
    <text evidence="2">The sequence shown here is derived from an EMBL/GenBank/DDBJ whole genome shotgun (WGS) entry which is preliminary data.</text>
</comment>
<gene>
    <name evidence="2" type="ORF">LS77_010250</name>
</gene>
<dbReference type="EMBL" id="JRPH02000044">
    <property type="protein sequence ID" value="TLE02513.1"/>
    <property type="molecule type" value="Genomic_DNA"/>
</dbReference>
<dbReference type="Proteomes" id="UP000029870">
    <property type="component" value="Unassembled WGS sequence"/>
</dbReference>
<proteinExistence type="predicted"/>
<dbReference type="GO" id="GO:0003677">
    <property type="term" value="F:DNA binding"/>
    <property type="evidence" value="ECO:0007669"/>
    <property type="project" value="InterPro"/>
</dbReference>
<dbReference type="AlphaFoldDB" id="A0A6D2C3L9"/>
<dbReference type="GeneID" id="60656542"/>
<evidence type="ECO:0000313" key="2">
    <source>
        <dbReference type="EMBL" id="TLE02513.1"/>
    </source>
</evidence>